<gene>
    <name evidence="2" type="ORF">ROHU_003765</name>
    <name evidence="1" type="ORF">ROHU_031499</name>
</gene>
<proteinExistence type="predicted"/>
<sequence length="140" mass="15136">MWAERRSADPGPPPAAVTCMKNTGTEINSALMGAQSLPTLGGASEIRRANALQAPSAAGTVLDAALSRSTSKSEKKGNFIEWTLSCAGRDVWERQEVGPFSITDAFLPRLRSHAFNLARTEELQNRTSDSPQLLFFKQTA</sequence>
<evidence type="ECO:0000313" key="3">
    <source>
        <dbReference type="Proteomes" id="UP000290572"/>
    </source>
</evidence>
<protein>
    <submittedName>
        <fullName evidence="1">Uncharacterized protein</fullName>
    </submittedName>
</protein>
<evidence type="ECO:0000313" key="1">
    <source>
        <dbReference type="EMBL" id="RXN09262.1"/>
    </source>
</evidence>
<evidence type="ECO:0000313" key="2">
    <source>
        <dbReference type="EMBL" id="RXN35491.1"/>
    </source>
</evidence>
<dbReference type="EMBL" id="QBIY01013288">
    <property type="protein sequence ID" value="RXN09262.1"/>
    <property type="molecule type" value="Genomic_DNA"/>
</dbReference>
<comment type="caution">
    <text evidence="1">The sequence shown here is derived from an EMBL/GenBank/DDBJ whole genome shotgun (WGS) entry which is preliminary data.</text>
</comment>
<dbReference type="EMBL" id="QBIY01011117">
    <property type="protein sequence ID" value="RXN35491.1"/>
    <property type="molecule type" value="Genomic_DNA"/>
</dbReference>
<accession>A0A498LN56</accession>
<reference evidence="1 3" key="1">
    <citation type="submission" date="2018-03" db="EMBL/GenBank/DDBJ databases">
        <title>Draft genome sequence of Rohu Carp (Labeo rohita).</title>
        <authorList>
            <person name="Das P."/>
            <person name="Kushwaha B."/>
            <person name="Joshi C.G."/>
            <person name="Kumar D."/>
            <person name="Nagpure N.S."/>
            <person name="Sahoo L."/>
            <person name="Das S.P."/>
            <person name="Bit A."/>
            <person name="Patnaik S."/>
            <person name="Meher P.K."/>
            <person name="Jayasankar P."/>
            <person name="Koringa P.G."/>
            <person name="Patel N.V."/>
            <person name="Hinsu A.T."/>
            <person name="Kumar R."/>
            <person name="Pandey M."/>
            <person name="Agarwal S."/>
            <person name="Srivastava S."/>
            <person name="Singh M."/>
            <person name="Iquebal M.A."/>
            <person name="Jaiswal S."/>
            <person name="Angadi U.B."/>
            <person name="Kumar N."/>
            <person name="Raza M."/>
            <person name="Shah T.M."/>
            <person name="Rai A."/>
            <person name="Jena J.K."/>
        </authorList>
    </citation>
    <scope>NUCLEOTIDE SEQUENCE [LARGE SCALE GENOMIC DNA]</scope>
    <source>
        <strain evidence="1">DASCIFA01</strain>
        <tissue evidence="1">Testis</tissue>
    </source>
</reference>
<keyword evidence="3" id="KW-1185">Reference proteome</keyword>
<dbReference type="Proteomes" id="UP000290572">
    <property type="component" value="Unassembled WGS sequence"/>
</dbReference>
<organism evidence="1 3">
    <name type="scientific">Labeo rohita</name>
    <name type="common">Indian major carp</name>
    <name type="synonym">Cyprinus rohita</name>
    <dbReference type="NCBI Taxonomy" id="84645"/>
    <lineage>
        <taxon>Eukaryota</taxon>
        <taxon>Metazoa</taxon>
        <taxon>Chordata</taxon>
        <taxon>Craniata</taxon>
        <taxon>Vertebrata</taxon>
        <taxon>Euteleostomi</taxon>
        <taxon>Actinopterygii</taxon>
        <taxon>Neopterygii</taxon>
        <taxon>Teleostei</taxon>
        <taxon>Ostariophysi</taxon>
        <taxon>Cypriniformes</taxon>
        <taxon>Cyprinidae</taxon>
        <taxon>Labeoninae</taxon>
        <taxon>Labeonini</taxon>
        <taxon>Labeo</taxon>
    </lineage>
</organism>
<name>A0A498LN56_LABRO</name>
<dbReference type="AlphaFoldDB" id="A0A498LN56"/>